<protein>
    <submittedName>
        <fullName evidence="5">DNA-binding protein</fullName>
    </submittedName>
</protein>
<evidence type="ECO:0000313" key="5">
    <source>
        <dbReference type="EMBL" id="GAT17096.1"/>
    </source>
</evidence>
<evidence type="ECO:0000256" key="1">
    <source>
        <dbReference type="ARBA" id="ARBA00004496"/>
    </source>
</evidence>
<dbReference type="EMBL" id="BCTB01000050">
    <property type="protein sequence ID" value="GAT17096.1"/>
    <property type="molecule type" value="Genomic_DNA"/>
</dbReference>
<keyword evidence="5" id="KW-0238">DNA-binding</keyword>
<keyword evidence="3" id="KW-0963">Cytoplasm</keyword>
<dbReference type="GO" id="GO:0005737">
    <property type="term" value="C:cytoplasm"/>
    <property type="evidence" value="ECO:0007669"/>
    <property type="project" value="UniProtKB-SubCell"/>
</dbReference>
<evidence type="ECO:0000256" key="4">
    <source>
        <dbReference type="ARBA" id="ARBA00023186"/>
    </source>
</evidence>
<evidence type="ECO:0000256" key="3">
    <source>
        <dbReference type="ARBA" id="ARBA00022490"/>
    </source>
</evidence>
<dbReference type="Pfam" id="PF14011">
    <property type="entry name" value="ESX-1_EspG"/>
    <property type="match status" value="1"/>
</dbReference>
<dbReference type="GO" id="GO:0003677">
    <property type="term" value="F:DNA binding"/>
    <property type="evidence" value="ECO:0007669"/>
    <property type="project" value="UniProtKB-KW"/>
</dbReference>
<dbReference type="OrthoDB" id="4631918at2"/>
<dbReference type="Proteomes" id="UP000069654">
    <property type="component" value="Unassembled WGS sequence"/>
</dbReference>
<proteinExistence type="inferred from homology"/>
<comment type="subcellular location">
    <subcellularLocation>
        <location evidence="1">Cytoplasm</location>
    </subcellularLocation>
</comment>
<comment type="similarity">
    <text evidence="2">Belongs to the EspG family.</text>
</comment>
<dbReference type="STRING" id="1797.RMCT_4065"/>
<accession>A0A117INM3</accession>
<dbReference type="InterPro" id="IPR025734">
    <property type="entry name" value="EspG"/>
</dbReference>
<evidence type="ECO:0000313" key="6">
    <source>
        <dbReference type="Proteomes" id="UP000069654"/>
    </source>
</evidence>
<name>A0A117INM3_MYCTH</name>
<sequence length="295" mass="32037">MPDTGSGPNAIELTVEQAWYLAEELDAGGYPWVLAVTPPYSDPADAAEFRSDQRDELTGLGVLDADGRVGDTVARWVRTVCRPDRWLDLRFVTGVGDILRGVVARRDDRTVVALRNAELITFTAMAIDHPQALVPVLTAGLANRPPARFATFALPADAGARADERIRNGADLAEVMEFLGIPLSARPVVEAAFDHRRRYVEIVAGERANGNQLSTEVGVSIVDTALGRVLVSPEQAFDGEWVSTFEPGTTDSIAAAVERLIATLPGGTWFPHLARARDFDHRTEMQRRGPCPTTP</sequence>
<evidence type="ECO:0000256" key="2">
    <source>
        <dbReference type="ARBA" id="ARBA00006411"/>
    </source>
</evidence>
<dbReference type="AlphaFoldDB" id="A0A117INM3"/>
<organism evidence="5 6">
    <name type="scientific">Mycolicibacterium thermoresistibile</name>
    <name type="common">Mycobacterium thermoresistibile</name>
    <dbReference type="NCBI Taxonomy" id="1797"/>
    <lineage>
        <taxon>Bacteria</taxon>
        <taxon>Bacillati</taxon>
        <taxon>Actinomycetota</taxon>
        <taxon>Actinomycetes</taxon>
        <taxon>Mycobacteriales</taxon>
        <taxon>Mycobacteriaceae</taxon>
        <taxon>Mycolicibacterium</taxon>
    </lineage>
</organism>
<dbReference type="OMA" id="DGPWFPD"/>
<reference evidence="6" key="2">
    <citation type="submission" date="2016-02" db="EMBL/GenBank/DDBJ databases">
        <title>Draft genome sequence of five rapidly growing Mycobacterium species.</title>
        <authorList>
            <person name="Katahira K."/>
            <person name="Gotou Y."/>
            <person name="Iida K."/>
            <person name="Ogura Y."/>
            <person name="Hayashi T."/>
        </authorList>
    </citation>
    <scope>NUCLEOTIDE SEQUENCE [LARGE SCALE GENOMIC DNA]</scope>
    <source>
        <strain evidence="6">JCM6362</strain>
    </source>
</reference>
<keyword evidence="4" id="KW-0143">Chaperone</keyword>
<gene>
    <name evidence="5" type="ORF">RMCT_4065</name>
</gene>
<comment type="caution">
    <text evidence="5">The sequence shown here is derived from an EMBL/GenBank/DDBJ whole genome shotgun (WGS) entry which is preliminary data.</text>
</comment>
<reference evidence="5 6" key="1">
    <citation type="journal article" date="2016" name="Genome Announc.">
        <title>Draft Genome Sequences of Five Rapidly Growing Mycobacterium Species, M. thermoresistibile, M. fortuitum subsp. acetamidolyticum, M. canariasense, M. brisbanense, and M. novocastrense.</title>
        <authorList>
            <person name="Katahira K."/>
            <person name="Ogura Y."/>
            <person name="Gotoh Y."/>
            <person name="Hayashi T."/>
        </authorList>
    </citation>
    <scope>NUCLEOTIDE SEQUENCE [LARGE SCALE GENOMIC DNA]</scope>
    <source>
        <strain evidence="5 6">JCM6362</strain>
    </source>
</reference>